<dbReference type="GO" id="GO:0006289">
    <property type="term" value="P:nucleotide-excision repair"/>
    <property type="evidence" value="ECO:0007669"/>
    <property type="project" value="InterPro"/>
</dbReference>
<keyword evidence="5" id="KW-0234">DNA repair</keyword>
<reference evidence="10" key="1">
    <citation type="submission" date="2018-05" db="EMBL/GenBank/DDBJ databases">
        <authorList>
            <person name="Lanie J.A."/>
            <person name="Ng W.-L."/>
            <person name="Kazmierczak K.M."/>
            <person name="Andrzejewski T.M."/>
            <person name="Davidsen T.M."/>
            <person name="Wayne K.J."/>
            <person name="Tettelin H."/>
            <person name="Glass J.I."/>
            <person name="Rusch D."/>
            <person name="Podicherti R."/>
            <person name="Tsui H.-C.T."/>
            <person name="Winkler M.E."/>
        </authorList>
    </citation>
    <scope>NUCLEOTIDE SEQUENCE</scope>
</reference>
<dbReference type="Gene3D" id="3.30.420.340">
    <property type="entry name" value="UvrC, RNAse H endonuclease domain"/>
    <property type="match status" value="1"/>
</dbReference>
<evidence type="ECO:0000313" key="10">
    <source>
        <dbReference type="EMBL" id="SUZ85319.1"/>
    </source>
</evidence>
<dbReference type="PANTHER" id="PTHR30562:SF1">
    <property type="entry name" value="UVRABC SYSTEM PROTEIN C"/>
    <property type="match status" value="1"/>
</dbReference>
<gene>
    <name evidence="10" type="ORF">METZ01_LOCUS38173</name>
</gene>
<feature type="domain" description="UVR" evidence="7">
    <location>
        <begin position="205"/>
        <end position="240"/>
    </location>
</feature>
<dbReference type="Pfam" id="PF01541">
    <property type="entry name" value="GIY-YIG"/>
    <property type="match status" value="1"/>
</dbReference>
<dbReference type="PROSITE" id="PS50165">
    <property type="entry name" value="UVRC"/>
    <property type="match status" value="1"/>
</dbReference>
<dbReference type="FunFam" id="3.40.1440.10:FF:000001">
    <property type="entry name" value="UvrABC system protein C"/>
    <property type="match status" value="1"/>
</dbReference>
<dbReference type="SUPFAM" id="SSF47781">
    <property type="entry name" value="RuvA domain 2-like"/>
    <property type="match status" value="1"/>
</dbReference>
<dbReference type="NCBIfam" id="TIGR00194">
    <property type="entry name" value="uvrC"/>
    <property type="match status" value="1"/>
</dbReference>
<dbReference type="PROSITE" id="PS50164">
    <property type="entry name" value="GIY_YIG"/>
    <property type="match status" value="1"/>
</dbReference>
<evidence type="ECO:0000256" key="5">
    <source>
        <dbReference type="ARBA" id="ARBA00023204"/>
    </source>
</evidence>
<evidence type="ECO:0000256" key="1">
    <source>
        <dbReference type="ARBA" id="ARBA00022490"/>
    </source>
</evidence>
<dbReference type="SUPFAM" id="SSF82771">
    <property type="entry name" value="GIY-YIG endonuclease"/>
    <property type="match status" value="1"/>
</dbReference>
<dbReference type="GO" id="GO:0009381">
    <property type="term" value="F:excinuclease ABC activity"/>
    <property type="evidence" value="ECO:0007669"/>
    <property type="project" value="InterPro"/>
</dbReference>
<dbReference type="Pfam" id="PF14520">
    <property type="entry name" value="HHH_5"/>
    <property type="match status" value="1"/>
</dbReference>
<dbReference type="InterPro" id="IPR036876">
    <property type="entry name" value="UVR_dom_sf"/>
</dbReference>
<dbReference type="AlphaFoldDB" id="A0A381R3C0"/>
<dbReference type="SUPFAM" id="SSF46600">
    <property type="entry name" value="C-terminal UvrC-binding domain of UvrB"/>
    <property type="match status" value="1"/>
</dbReference>
<dbReference type="SMART" id="SM00465">
    <property type="entry name" value="GIYc"/>
    <property type="match status" value="1"/>
</dbReference>
<evidence type="ECO:0000259" key="7">
    <source>
        <dbReference type="PROSITE" id="PS50151"/>
    </source>
</evidence>
<feature type="domain" description="UvrC family homology region profile" evidence="9">
    <location>
        <begin position="258"/>
        <end position="503"/>
    </location>
</feature>
<keyword evidence="2" id="KW-0227">DNA damage</keyword>
<organism evidence="10">
    <name type="scientific">marine metagenome</name>
    <dbReference type="NCBI Taxonomy" id="408172"/>
    <lineage>
        <taxon>unclassified sequences</taxon>
        <taxon>metagenomes</taxon>
        <taxon>ecological metagenomes</taxon>
    </lineage>
</organism>
<evidence type="ECO:0000256" key="4">
    <source>
        <dbReference type="ARBA" id="ARBA00022881"/>
    </source>
</evidence>
<dbReference type="HAMAP" id="MF_00203">
    <property type="entry name" value="UvrC"/>
    <property type="match status" value="1"/>
</dbReference>
<dbReference type="NCBIfam" id="NF001824">
    <property type="entry name" value="PRK00558.1-5"/>
    <property type="match status" value="1"/>
</dbReference>
<dbReference type="Gene3D" id="3.40.1440.10">
    <property type="entry name" value="GIY-YIG endonuclease"/>
    <property type="match status" value="1"/>
</dbReference>
<dbReference type="InterPro" id="IPR047296">
    <property type="entry name" value="GIY-YIG_UvrC_Cho"/>
</dbReference>
<evidence type="ECO:0000256" key="2">
    <source>
        <dbReference type="ARBA" id="ARBA00022763"/>
    </source>
</evidence>
<sequence length="622" mass="70425">MPLPLVEQRLLATPESPGVYLMKDPRGTVLYVGKASVLRNRLRQYFGSPANLPNKIRRMLGHLHDFEYIVTDSPADALILENTLIKRYKPRYNARLKDDKTYPYLKIDLNEDFPRVYITRRVNNKDGARYFGPFATAGTVRKTMDLVKRLFPYRSCTKNITGKDARPCLEYYINRCVAPCTGASSKEDYAKVIGQVVMFMDGDTAAVTDDLKANMNQASEDLEFERAAVLRDRIKAVDKVAEEQRIKVDSNSISDMDVIALARSSNETWMEVFFIRKGKLIGRDHFFMEGTEDDTEELVLGQFVKQFYQTAALVVPPRIVVQHMPEDKETITEWLRQVRGGAVRLVCPQRGIHKQLVQSVADNARQGLAQHRITWMGNTDIIQQATADLEEELSLPLPLRRMECYDISHIQGSNTVASMVVFEDGKPKPAHYRRFRMKTVDGVDDFESMREVLRRRFKRLAAARAAEQGSEGDGLGVDSFGVIPDLVLIDGGKGQLSAALEVFLELGLDDIPLASLAKENEELFVPYTPEPIILPRDSQALYLVQRIRDEAHRFAITYHRNLRSKNSLKSPIDNVSGIGPKRKRMLMRRFGTLKGIKEAAVDDLASVPGMTRSLAIRLKQSI</sequence>
<dbReference type="InterPro" id="IPR001162">
    <property type="entry name" value="UvrC_RNase_H_dom"/>
</dbReference>
<name>A0A381R3C0_9ZZZZ</name>
<dbReference type="Pfam" id="PF08459">
    <property type="entry name" value="UvrC_RNaseH_dom"/>
    <property type="match status" value="1"/>
</dbReference>
<feature type="domain" description="GIY-YIG" evidence="8">
    <location>
        <begin position="15"/>
        <end position="94"/>
    </location>
</feature>
<dbReference type="InterPro" id="IPR004791">
    <property type="entry name" value="UvrC"/>
</dbReference>
<keyword evidence="4" id="KW-0267">Excision nuclease</keyword>
<dbReference type="Pfam" id="PF22920">
    <property type="entry name" value="UvrC_RNaseH"/>
    <property type="match status" value="1"/>
</dbReference>
<dbReference type="GO" id="GO:0009380">
    <property type="term" value="C:excinuclease repair complex"/>
    <property type="evidence" value="ECO:0007669"/>
    <property type="project" value="InterPro"/>
</dbReference>
<dbReference type="Gene3D" id="4.10.860.10">
    <property type="entry name" value="UVR domain"/>
    <property type="match status" value="1"/>
</dbReference>
<evidence type="ECO:0000259" key="9">
    <source>
        <dbReference type="PROSITE" id="PS50165"/>
    </source>
</evidence>
<dbReference type="PROSITE" id="PS50151">
    <property type="entry name" value="UVR"/>
    <property type="match status" value="1"/>
</dbReference>
<dbReference type="InterPro" id="IPR038476">
    <property type="entry name" value="UvrC_RNase_H_dom_sf"/>
</dbReference>
<dbReference type="Gene3D" id="1.10.150.20">
    <property type="entry name" value="5' to 3' exonuclease, C-terminal subdomain"/>
    <property type="match status" value="1"/>
</dbReference>
<dbReference type="EMBL" id="UINC01001630">
    <property type="protein sequence ID" value="SUZ85319.1"/>
    <property type="molecule type" value="Genomic_DNA"/>
</dbReference>
<keyword evidence="3" id="KW-0228">DNA excision</keyword>
<dbReference type="PANTHER" id="PTHR30562">
    <property type="entry name" value="UVRC/OXIDOREDUCTASE"/>
    <property type="match status" value="1"/>
</dbReference>
<accession>A0A381R3C0</accession>
<evidence type="ECO:0000256" key="6">
    <source>
        <dbReference type="ARBA" id="ARBA00023236"/>
    </source>
</evidence>
<evidence type="ECO:0000256" key="3">
    <source>
        <dbReference type="ARBA" id="ARBA00022769"/>
    </source>
</evidence>
<keyword evidence="6" id="KW-0742">SOS response</keyword>
<evidence type="ECO:0000259" key="8">
    <source>
        <dbReference type="PROSITE" id="PS50164"/>
    </source>
</evidence>
<dbReference type="InterPro" id="IPR050066">
    <property type="entry name" value="UvrABC_protein_C"/>
</dbReference>
<dbReference type="InterPro" id="IPR001943">
    <property type="entry name" value="UVR_dom"/>
</dbReference>
<dbReference type="FunFam" id="3.30.420.340:FF:000001">
    <property type="entry name" value="UvrABC system protein C"/>
    <property type="match status" value="1"/>
</dbReference>
<dbReference type="CDD" id="cd10434">
    <property type="entry name" value="GIY-YIG_UvrC_Cho"/>
    <property type="match status" value="1"/>
</dbReference>
<dbReference type="GO" id="GO:0009432">
    <property type="term" value="P:SOS response"/>
    <property type="evidence" value="ECO:0007669"/>
    <property type="project" value="UniProtKB-KW"/>
</dbReference>
<evidence type="ECO:0008006" key="11">
    <source>
        <dbReference type="Google" id="ProtNLM"/>
    </source>
</evidence>
<dbReference type="Pfam" id="PF02151">
    <property type="entry name" value="UVR"/>
    <property type="match status" value="1"/>
</dbReference>
<keyword evidence="1" id="KW-0963">Cytoplasm</keyword>
<proteinExistence type="inferred from homology"/>
<dbReference type="InterPro" id="IPR000305">
    <property type="entry name" value="GIY-YIG_endonuc"/>
</dbReference>
<dbReference type="InterPro" id="IPR010994">
    <property type="entry name" value="RuvA_2-like"/>
</dbReference>
<protein>
    <recommendedName>
        <fullName evidence="11">Excinuclease ABC subunit C</fullName>
    </recommendedName>
</protein>
<dbReference type="InterPro" id="IPR035901">
    <property type="entry name" value="GIY-YIG_endonuc_sf"/>
</dbReference>